<accession>A0A399ER32</accession>
<reference evidence="2 3" key="1">
    <citation type="submission" date="2018-08" db="EMBL/GenBank/DDBJ databases">
        <title>Meiothermus roseus NBRC 110900 genome sequencing project.</title>
        <authorList>
            <person name="Da Costa M.S."/>
            <person name="Albuquerque L."/>
            <person name="Raposo P."/>
            <person name="Froufe H.J.C."/>
            <person name="Barroso C.S."/>
            <person name="Egas C."/>
        </authorList>
    </citation>
    <scope>NUCLEOTIDE SEQUENCE [LARGE SCALE GENOMIC DNA]</scope>
    <source>
        <strain evidence="2 3">NBRC 110900</strain>
    </source>
</reference>
<evidence type="ECO:0000259" key="1">
    <source>
        <dbReference type="Pfam" id="PF05685"/>
    </source>
</evidence>
<dbReference type="Proteomes" id="UP000265341">
    <property type="component" value="Unassembled WGS sequence"/>
</dbReference>
<sequence>MAGITRALQPLTFNEYLTLEEKARRKHELVDGVLYAMAGATRNHNLITVNLATLLRPAAREKGCRLFASDMKLRVGERTAYYPDLMLVCGPSPKSPLYEDSPCLVVEILSASTERQDRGEKRLAYQGLSTLQAYLLVDARRRRVEGYYRQNEQWLYQDIQGAGEFEVPCLGLSLSLDAVYEGTDVPSIDNPNDHG</sequence>
<evidence type="ECO:0000313" key="2">
    <source>
        <dbReference type="EMBL" id="RIH85986.1"/>
    </source>
</evidence>
<dbReference type="EMBL" id="QWLA01000035">
    <property type="protein sequence ID" value="RIH85986.1"/>
    <property type="molecule type" value="Genomic_DNA"/>
</dbReference>
<keyword evidence="2" id="KW-0378">Hydrolase</keyword>
<dbReference type="InterPro" id="IPR008538">
    <property type="entry name" value="Uma2"/>
</dbReference>
<name>A0A399ER32_9DEIN</name>
<dbReference type="SUPFAM" id="SSF52980">
    <property type="entry name" value="Restriction endonuclease-like"/>
    <property type="match status" value="1"/>
</dbReference>
<gene>
    <name evidence="2" type="ORF">Mrose_01988</name>
</gene>
<protein>
    <submittedName>
        <fullName evidence="2">Putative restriction endonuclease</fullName>
    </submittedName>
</protein>
<dbReference type="InterPro" id="IPR011335">
    <property type="entry name" value="Restrct_endonuc-II-like"/>
</dbReference>
<dbReference type="PANTHER" id="PTHR36558">
    <property type="entry name" value="GLR1098 PROTEIN"/>
    <property type="match status" value="1"/>
</dbReference>
<keyword evidence="2" id="KW-0255">Endonuclease</keyword>
<dbReference type="OrthoDB" id="9808428at2"/>
<dbReference type="Pfam" id="PF05685">
    <property type="entry name" value="Uma2"/>
    <property type="match status" value="1"/>
</dbReference>
<feature type="domain" description="Putative restriction endonuclease" evidence="1">
    <location>
        <begin position="14"/>
        <end position="175"/>
    </location>
</feature>
<dbReference type="Gene3D" id="3.90.1570.10">
    <property type="entry name" value="tt1808, chain A"/>
    <property type="match status" value="1"/>
</dbReference>
<organism evidence="2 3">
    <name type="scientific">Calidithermus roseus</name>
    <dbReference type="NCBI Taxonomy" id="1644118"/>
    <lineage>
        <taxon>Bacteria</taxon>
        <taxon>Thermotogati</taxon>
        <taxon>Deinococcota</taxon>
        <taxon>Deinococci</taxon>
        <taxon>Thermales</taxon>
        <taxon>Thermaceae</taxon>
        <taxon>Calidithermus</taxon>
    </lineage>
</organism>
<keyword evidence="2" id="KW-0540">Nuclease</keyword>
<dbReference type="PANTHER" id="PTHR36558:SF1">
    <property type="entry name" value="RESTRICTION ENDONUCLEASE DOMAIN-CONTAINING PROTEIN-RELATED"/>
    <property type="match status" value="1"/>
</dbReference>
<keyword evidence="3" id="KW-1185">Reference proteome</keyword>
<dbReference type="GO" id="GO:0004519">
    <property type="term" value="F:endonuclease activity"/>
    <property type="evidence" value="ECO:0007669"/>
    <property type="project" value="UniProtKB-KW"/>
</dbReference>
<dbReference type="InterPro" id="IPR012296">
    <property type="entry name" value="Nuclease_put_TT1808"/>
</dbReference>
<proteinExistence type="predicted"/>
<evidence type="ECO:0000313" key="3">
    <source>
        <dbReference type="Proteomes" id="UP000265341"/>
    </source>
</evidence>
<dbReference type="CDD" id="cd06260">
    <property type="entry name" value="DUF820-like"/>
    <property type="match status" value="1"/>
</dbReference>
<comment type="caution">
    <text evidence="2">The sequence shown here is derived from an EMBL/GenBank/DDBJ whole genome shotgun (WGS) entry which is preliminary data.</text>
</comment>
<dbReference type="RefSeq" id="WP_119277878.1">
    <property type="nucleotide sequence ID" value="NZ_QWLA01000035.1"/>
</dbReference>
<dbReference type="AlphaFoldDB" id="A0A399ER32"/>